<dbReference type="FunFam" id="2.70.40.10:FF:000008">
    <property type="entry name" value="Deoxyuridine 5'-triphosphate nucleotidohydrolase"/>
    <property type="match status" value="1"/>
</dbReference>
<gene>
    <name evidence="8 11" type="primary">dut</name>
    <name evidence="11" type="ORF">COCCU_08255</name>
</gene>
<comment type="function">
    <text evidence="8">This enzyme is involved in nucleotide metabolism: it produces dUMP, the immediate precursor of thymidine nucleotides and it decreases the intracellular concentration of dUTP so that uracil cannot be incorporated into DNA.</text>
</comment>
<keyword evidence="4 8" id="KW-0378">Hydrolase</keyword>
<protein>
    <recommendedName>
        <fullName evidence="8">Deoxyuridine 5'-triphosphate nucleotidohydrolase</fullName>
        <shortName evidence="8">dUTPase</shortName>
        <ecNumber evidence="8">3.6.1.23</ecNumber>
    </recommendedName>
    <alternativeName>
        <fullName evidence="8">dUTP pyrophosphatase</fullName>
    </alternativeName>
</protein>
<dbReference type="InterPro" id="IPR008181">
    <property type="entry name" value="dUTPase"/>
</dbReference>
<comment type="caution">
    <text evidence="8">Lacks conserved residue(s) required for the propagation of feature annotation.</text>
</comment>
<organism evidence="11 12">
    <name type="scientific">Corynebacterium occultum</name>
    <dbReference type="NCBI Taxonomy" id="2675219"/>
    <lineage>
        <taxon>Bacteria</taxon>
        <taxon>Bacillati</taxon>
        <taxon>Actinomycetota</taxon>
        <taxon>Actinomycetes</taxon>
        <taxon>Mycobacteriales</taxon>
        <taxon>Corynebacteriaceae</taxon>
        <taxon>Corynebacterium</taxon>
    </lineage>
</organism>
<dbReference type="NCBIfam" id="TIGR00576">
    <property type="entry name" value="dut"/>
    <property type="match status" value="1"/>
</dbReference>
<dbReference type="GO" id="GO:0004170">
    <property type="term" value="F:dUTP diphosphatase activity"/>
    <property type="evidence" value="ECO:0007669"/>
    <property type="project" value="UniProtKB-UniRule"/>
</dbReference>
<comment type="catalytic activity">
    <reaction evidence="7 8">
        <text>dUTP + H2O = dUMP + diphosphate + H(+)</text>
        <dbReference type="Rhea" id="RHEA:10248"/>
        <dbReference type="ChEBI" id="CHEBI:15377"/>
        <dbReference type="ChEBI" id="CHEBI:15378"/>
        <dbReference type="ChEBI" id="CHEBI:33019"/>
        <dbReference type="ChEBI" id="CHEBI:61555"/>
        <dbReference type="ChEBI" id="CHEBI:246422"/>
        <dbReference type="EC" id="3.6.1.23"/>
    </reaction>
</comment>
<dbReference type="NCBIfam" id="NF001862">
    <property type="entry name" value="PRK00601.1"/>
    <property type="match status" value="1"/>
</dbReference>
<feature type="compositionally biased region" description="Polar residues" evidence="9">
    <location>
        <begin position="50"/>
        <end position="59"/>
    </location>
</feature>
<dbReference type="InterPro" id="IPR033704">
    <property type="entry name" value="dUTPase_trimeric"/>
</dbReference>
<comment type="similarity">
    <text evidence="2 8">Belongs to the dUTPase family.</text>
</comment>
<feature type="binding site" evidence="8">
    <location>
        <begin position="151"/>
        <end position="153"/>
    </location>
    <ligand>
        <name>substrate</name>
    </ligand>
</feature>
<dbReference type="SUPFAM" id="SSF51283">
    <property type="entry name" value="dUTPase-like"/>
    <property type="match status" value="1"/>
</dbReference>
<dbReference type="CDD" id="cd07557">
    <property type="entry name" value="trimeric_dUTPase"/>
    <property type="match status" value="1"/>
</dbReference>
<keyword evidence="3 8" id="KW-0479">Metal-binding</keyword>
<dbReference type="GO" id="GO:0000287">
    <property type="term" value="F:magnesium ion binding"/>
    <property type="evidence" value="ECO:0007669"/>
    <property type="project" value="UniProtKB-UniRule"/>
</dbReference>
<evidence type="ECO:0000259" key="10">
    <source>
        <dbReference type="Pfam" id="PF00692"/>
    </source>
</evidence>
<keyword evidence="6 8" id="KW-0546">Nucleotide metabolism</keyword>
<evidence type="ECO:0000256" key="9">
    <source>
        <dbReference type="SAM" id="MobiDB-lite"/>
    </source>
</evidence>
<evidence type="ECO:0000256" key="6">
    <source>
        <dbReference type="ARBA" id="ARBA00023080"/>
    </source>
</evidence>
<evidence type="ECO:0000313" key="11">
    <source>
        <dbReference type="EMBL" id="QGU07575.1"/>
    </source>
</evidence>
<dbReference type="KEGG" id="cok:COCCU_08255"/>
<evidence type="ECO:0000256" key="2">
    <source>
        <dbReference type="ARBA" id="ARBA00006581"/>
    </source>
</evidence>
<comment type="cofactor">
    <cofactor evidence="1 8">
        <name>Mg(2+)</name>
        <dbReference type="ChEBI" id="CHEBI:18420"/>
    </cofactor>
</comment>
<evidence type="ECO:0000256" key="7">
    <source>
        <dbReference type="ARBA" id="ARBA00047686"/>
    </source>
</evidence>
<sequence>MQAAVSRFSPGCPDQVGGILNCRVGTRGGQRPGPTTLDGFSDPGRIPSRSLKNVSETQNSPVETFPLTAGQIGPIPLKRLDPDLPMPRRAHRGDAGVDLYAAEDLLLEPGQRGLVGTGVALALPLGTVGLVHPRSGLAARHGLSIVNAPGTVDADYRGEIKVNLINLDPVEKVEISRGMRIAQLLIQRVELVDFLEVEDLDETERGTGGHGSTGLN</sequence>
<comment type="pathway">
    <text evidence="8">Pyrimidine metabolism; dUMP biosynthesis; dUMP from dCTP (dUTP route): step 2/2.</text>
</comment>
<dbReference type="HAMAP" id="MF_00116">
    <property type="entry name" value="dUTPase_bact"/>
    <property type="match status" value="1"/>
</dbReference>
<keyword evidence="12" id="KW-1185">Reference proteome</keyword>
<evidence type="ECO:0000256" key="5">
    <source>
        <dbReference type="ARBA" id="ARBA00022842"/>
    </source>
</evidence>
<dbReference type="InterPro" id="IPR029054">
    <property type="entry name" value="dUTPase-like"/>
</dbReference>
<dbReference type="Gene3D" id="2.70.40.10">
    <property type="match status" value="1"/>
</dbReference>
<dbReference type="EMBL" id="CP046455">
    <property type="protein sequence ID" value="QGU07575.1"/>
    <property type="molecule type" value="Genomic_DNA"/>
</dbReference>
<evidence type="ECO:0000256" key="1">
    <source>
        <dbReference type="ARBA" id="ARBA00001946"/>
    </source>
</evidence>
<keyword evidence="5 8" id="KW-0460">Magnesium</keyword>
<dbReference type="GO" id="GO:0006226">
    <property type="term" value="P:dUMP biosynthetic process"/>
    <property type="evidence" value="ECO:0007669"/>
    <property type="project" value="UniProtKB-UniRule"/>
</dbReference>
<evidence type="ECO:0000313" key="12">
    <source>
        <dbReference type="Proteomes" id="UP000424462"/>
    </source>
</evidence>
<dbReference type="GO" id="GO:0046081">
    <property type="term" value="P:dUTP catabolic process"/>
    <property type="evidence" value="ECO:0007669"/>
    <property type="project" value="InterPro"/>
</dbReference>
<dbReference type="EC" id="3.6.1.23" evidence="8"/>
<reference evidence="11 12" key="1">
    <citation type="submission" date="2019-11" db="EMBL/GenBank/DDBJ databases">
        <title>Complete genome sequence of Corynebacterium kalinowskii 1959, a novel Corynebacterium species isolated from soil of a small paddock in Vilsendorf, Germany.</title>
        <authorList>
            <person name="Schaffert L."/>
            <person name="Ruwe M."/>
            <person name="Milse J."/>
            <person name="Hanuschka K."/>
            <person name="Ortseifen V."/>
            <person name="Droste J."/>
            <person name="Brandt D."/>
            <person name="Schlueter L."/>
            <person name="Kutter Y."/>
            <person name="Vinke S."/>
            <person name="Viehoefer P."/>
            <person name="Jacob L."/>
            <person name="Luebke N.-C."/>
            <person name="Schulte-Berndt E."/>
            <person name="Hain C."/>
            <person name="Linder M."/>
            <person name="Schmidt P."/>
            <person name="Wollenschlaeger L."/>
            <person name="Luttermann T."/>
            <person name="Thieme E."/>
            <person name="Hassa J."/>
            <person name="Haak M."/>
            <person name="Wittchen M."/>
            <person name="Mentz A."/>
            <person name="Persicke M."/>
            <person name="Busche T."/>
            <person name="Ruckert C."/>
        </authorList>
    </citation>
    <scope>NUCLEOTIDE SEQUENCE [LARGE SCALE GENOMIC DNA]</scope>
    <source>
        <strain evidence="11 12">2039</strain>
    </source>
</reference>
<feature type="binding site" evidence="8">
    <location>
        <begin position="134"/>
        <end position="136"/>
    </location>
    <ligand>
        <name>substrate</name>
    </ligand>
</feature>
<dbReference type="UniPathway" id="UPA00610">
    <property type="reaction ID" value="UER00666"/>
</dbReference>
<feature type="binding site" evidence="8">
    <location>
        <position position="147"/>
    </location>
    <ligand>
        <name>substrate</name>
    </ligand>
</feature>
<feature type="region of interest" description="Disordered" evidence="9">
    <location>
        <begin position="24"/>
        <end position="59"/>
    </location>
</feature>
<dbReference type="Pfam" id="PF00692">
    <property type="entry name" value="dUTPase"/>
    <property type="match status" value="1"/>
</dbReference>
<proteinExistence type="inferred from homology"/>
<accession>A0A6B8W8G2</accession>
<dbReference type="InterPro" id="IPR036157">
    <property type="entry name" value="dUTPase-like_sf"/>
</dbReference>
<evidence type="ECO:0000256" key="4">
    <source>
        <dbReference type="ARBA" id="ARBA00022801"/>
    </source>
</evidence>
<name>A0A6B8W8G2_9CORY</name>
<feature type="domain" description="dUTPase-like" evidence="10">
    <location>
        <begin position="85"/>
        <end position="214"/>
    </location>
</feature>
<dbReference type="Proteomes" id="UP000424462">
    <property type="component" value="Chromosome"/>
</dbReference>
<dbReference type="PANTHER" id="PTHR11241:SF0">
    <property type="entry name" value="DEOXYURIDINE 5'-TRIPHOSPHATE NUCLEOTIDOHYDROLASE"/>
    <property type="match status" value="1"/>
</dbReference>
<dbReference type="PANTHER" id="PTHR11241">
    <property type="entry name" value="DEOXYURIDINE 5'-TRIPHOSPHATE NUCLEOTIDOHYDROLASE"/>
    <property type="match status" value="1"/>
</dbReference>
<evidence type="ECO:0000256" key="8">
    <source>
        <dbReference type="HAMAP-Rule" id="MF_00116"/>
    </source>
</evidence>
<evidence type="ECO:0000256" key="3">
    <source>
        <dbReference type="ARBA" id="ARBA00022723"/>
    </source>
</evidence>
<dbReference type="AlphaFoldDB" id="A0A6B8W8G2"/>